<gene>
    <name evidence="1" type="ORF">LPB3_14650</name>
</gene>
<dbReference type="Proteomes" id="UP000092584">
    <property type="component" value="Unassembled WGS sequence"/>
</dbReference>
<dbReference type="Gene3D" id="3.90.1720.10">
    <property type="entry name" value="endopeptidase domain like (from Nostoc punctiforme)"/>
    <property type="match status" value="1"/>
</dbReference>
<dbReference type="STRING" id="1774273.LPB03_14655"/>
<name>A0A1B8TQQ9_9FLAO</name>
<evidence type="ECO:0000313" key="1">
    <source>
        <dbReference type="EMBL" id="OBY62017.1"/>
    </source>
</evidence>
<dbReference type="AlphaFoldDB" id="A0A1B8TQQ9"/>
<accession>A0A1B8TQQ9</accession>
<reference evidence="2" key="1">
    <citation type="submission" date="2016-02" db="EMBL/GenBank/DDBJ databases">
        <authorList>
            <person name="Shin S.-K."/>
            <person name="Yi H."/>
            <person name="Kim E."/>
        </authorList>
    </citation>
    <scope>NUCLEOTIDE SEQUENCE [LARGE SCALE GENOMIC DNA]</scope>
    <source>
        <strain evidence="2">LPB0003</strain>
    </source>
</reference>
<protein>
    <submittedName>
        <fullName evidence="1">Uncharacterized protein</fullName>
    </submittedName>
</protein>
<organism evidence="1 2">
    <name type="scientific">Polaribacter vadi</name>
    <dbReference type="NCBI Taxonomy" id="1774273"/>
    <lineage>
        <taxon>Bacteria</taxon>
        <taxon>Pseudomonadati</taxon>
        <taxon>Bacteroidota</taxon>
        <taxon>Flavobacteriia</taxon>
        <taxon>Flavobacteriales</taxon>
        <taxon>Flavobacteriaceae</taxon>
    </lineage>
</organism>
<dbReference type="OrthoDB" id="979616at2"/>
<keyword evidence="2" id="KW-1185">Reference proteome</keyword>
<dbReference type="KEGG" id="pob:LPB03_14655"/>
<evidence type="ECO:0000313" key="2">
    <source>
        <dbReference type="Proteomes" id="UP000092584"/>
    </source>
</evidence>
<comment type="caution">
    <text evidence="1">The sequence shown here is derived from an EMBL/GenBank/DDBJ whole genome shotgun (WGS) entry which is preliminary data.</text>
</comment>
<dbReference type="EMBL" id="LSFM01000025">
    <property type="protein sequence ID" value="OBY62017.1"/>
    <property type="molecule type" value="Genomic_DNA"/>
</dbReference>
<dbReference type="RefSeq" id="WP_065320372.1">
    <property type="nucleotide sequence ID" value="NZ_CP017477.1"/>
</dbReference>
<sequence length="286" mass="33310">MEILKESDLEIGDILIFEDYDFNNDELINNFNESGFKGAFYYLLHYLIAWFDPGKEGENYKNIYHAAIWGNVDINRDTNSDPLLKNCVVQAGTNGIGCATLKETLTHKTVMNVYVCRLKEKTSSFETDINKSIRDFYKEKGYYSFKTAWLLAIICSMRYTKGQVFRLLEKYLHSKIAAKYIVKMILDSINEYSNHNQRKMVACSPLVGMMYKNAGYELPVNVFELWQDNKFPNAHFDLKNLEEKLPLTSYNENDEWPIIKETIVTPRQLMESPAVEMIGLLRHLKK</sequence>
<proteinExistence type="predicted"/>